<dbReference type="Proteomes" id="UP001431429">
    <property type="component" value="Unassembled WGS sequence"/>
</dbReference>
<reference evidence="1" key="1">
    <citation type="submission" date="2022-06" db="EMBL/GenBank/DDBJ databases">
        <title>Genome public.</title>
        <authorList>
            <person name="Sun Q."/>
        </authorList>
    </citation>
    <scope>NUCLEOTIDE SEQUENCE</scope>
    <source>
        <strain evidence="1">CWNU-1</strain>
    </source>
</reference>
<evidence type="ECO:0000313" key="1">
    <source>
        <dbReference type="EMBL" id="MCM2389483.1"/>
    </source>
</evidence>
<gene>
    <name evidence="1" type="ORF">NBG84_14480</name>
</gene>
<dbReference type="RefSeq" id="WP_250919829.1">
    <property type="nucleotide sequence ID" value="NZ_JAMQAW010000011.1"/>
</dbReference>
<comment type="caution">
    <text evidence="1">The sequence shown here is derived from an EMBL/GenBank/DDBJ whole genome shotgun (WGS) entry which is preliminary data.</text>
</comment>
<accession>A0ABT0UQ43</accession>
<organism evidence="1 2">
    <name type="scientific">Streptomyces albipurpureus</name>
    <dbReference type="NCBI Taxonomy" id="2897419"/>
    <lineage>
        <taxon>Bacteria</taxon>
        <taxon>Bacillati</taxon>
        <taxon>Actinomycetota</taxon>
        <taxon>Actinomycetes</taxon>
        <taxon>Kitasatosporales</taxon>
        <taxon>Streptomycetaceae</taxon>
        <taxon>Streptomyces</taxon>
    </lineage>
</organism>
<proteinExistence type="predicted"/>
<name>A0ABT0UQ43_9ACTN</name>
<evidence type="ECO:0000313" key="2">
    <source>
        <dbReference type="Proteomes" id="UP001431429"/>
    </source>
</evidence>
<sequence>MTARAVPLDEPGDIPRVAVEARMGHELPGVEGVYSEVTVAMEERIGEYLQRVWEKEVVGAGLWTPPFPMPLPDDLRNAALSLFSGLPVLEYE</sequence>
<keyword evidence="2" id="KW-1185">Reference proteome</keyword>
<dbReference type="EMBL" id="JAMQAW010000011">
    <property type="protein sequence ID" value="MCM2389483.1"/>
    <property type="molecule type" value="Genomic_DNA"/>
</dbReference>
<protein>
    <submittedName>
        <fullName evidence="1">Uncharacterized protein</fullName>
    </submittedName>
</protein>